<dbReference type="AlphaFoldDB" id="A0A427Y8Y3"/>
<reference evidence="3 4" key="1">
    <citation type="submission" date="2018-11" db="EMBL/GenBank/DDBJ databases">
        <title>Genome sequence of Apiotrichum porosum DSM 27194.</title>
        <authorList>
            <person name="Aliyu H."/>
            <person name="Gorte O."/>
            <person name="Ochsenreither K."/>
        </authorList>
    </citation>
    <scope>NUCLEOTIDE SEQUENCE [LARGE SCALE GENOMIC DNA]</scope>
    <source>
        <strain evidence="3 4">DSM 27194</strain>
    </source>
</reference>
<dbReference type="OrthoDB" id="437457at2759"/>
<dbReference type="GO" id="GO:0016787">
    <property type="term" value="F:hydrolase activity"/>
    <property type="evidence" value="ECO:0007669"/>
    <property type="project" value="InterPro"/>
</dbReference>
<accession>A0A427Y8Y3</accession>
<feature type="region of interest" description="Disordered" evidence="1">
    <location>
        <begin position="1"/>
        <end position="21"/>
    </location>
</feature>
<dbReference type="Proteomes" id="UP000279236">
    <property type="component" value="Unassembled WGS sequence"/>
</dbReference>
<dbReference type="Pfam" id="PF02230">
    <property type="entry name" value="Abhydrolase_2"/>
    <property type="match status" value="1"/>
</dbReference>
<dbReference type="InterPro" id="IPR029058">
    <property type="entry name" value="AB_hydrolase_fold"/>
</dbReference>
<keyword evidence="4" id="KW-1185">Reference proteome</keyword>
<dbReference type="SUPFAM" id="SSF53474">
    <property type="entry name" value="alpha/beta-Hydrolases"/>
    <property type="match status" value="1"/>
</dbReference>
<comment type="caution">
    <text evidence="3">The sequence shown here is derived from an EMBL/GenBank/DDBJ whole genome shotgun (WGS) entry which is preliminary data.</text>
</comment>
<dbReference type="STRING" id="105984.A0A427Y8Y3"/>
<dbReference type="Gene3D" id="3.40.50.1820">
    <property type="entry name" value="alpha/beta hydrolase"/>
    <property type="match status" value="1"/>
</dbReference>
<evidence type="ECO:0000259" key="2">
    <source>
        <dbReference type="Pfam" id="PF02230"/>
    </source>
</evidence>
<protein>
    <recommendedName>
        <fullName evidence="2">Phospholipase/carboxylesterase/thioesterase domain-containing protein</fullName>
    </recommendedName>
</protein>
<dbReference type="GeneID" id="39584645"/>
<dbReference type="InterPro" id="IPR003140">
    <property type="entry name" value="PLipase/COase/thioEstase"/>
</dbReference>
<proteinExistence type="predicted"/>
<evidence type="ECO:0000256" key="1">
    <source>
        <dbReference type="SAM" id="MobiDB-lite"/>
    </source>
</evidence>
<dbReference type="RefSeq" id="XP_028479798.1">
    <property type="nucleotide sequence ID" value="XM_028615941.1"/>
</dbReference>
<name>A0A427Y8Y3_9TREE</name>
<organism evidence="3 4">
    <name type="scientific">Apiotrichum porosum</name>
    <dbReference type="NCBI Taxonomy" id="105984"/>
    <lineage>
        <taxon>Eukaryota</taxon>
        <taxon>Fungi</taxon>
        <taxon>Dikarya</taxon>
        <taxon>Basidiomycota</taxon>
        <taxon>Agaricomycotina</taxon>
        <taxon>Tremellomycetes</taxon>
        <taxon>Trichosporonales</taxon>
        <taxon>Trichosporonaceae</taxon>
        <taxon>Apiotrichum</taxon>
    </lineage>
</organism>
<dbReference type="EMBL" id="RSCE01000001">
    <property type="protein sequence ID" value="RSH87590.1"/>
    <property type="molecule type" value="Genomic_DNA"/>
</dbReference>
<feature type="domain" description="Phospholipase/carboxylesterase/thioesterase" evidence="2">
    <location>
        <begin position="38"/>
        <end position="152"/>
    </location>
</feature>
<evidence type="ECO:0000313" key="3">
    <source>
        <dbReference type="EMBL" id="RSH87590.1"/>
    </source>
</evidence>
<gene>
    <name evidence="3" type="ORF">EHS24_000102</name>
</gene>
<sequence>MSSSTPLTLKPATPTPAAKKAVPTRAQLAPWDFDYRSAPDGKDANLLIMFHGLGDTKAAFAGLGKQLNLPSTAVLSLQAPNVIPLLDGAYTWYNTFDPMFNPLPHPDPSPTLPALRKLLTTLITVLGWRAEQIHLFGWGQGGTMALELALAVGRTPLQFKLTVTEQSAQPKEVAVEAKRLGSAVSVCAGLESFPSAAIHAPTPVLWFMRSPKPQQETGLKRAFTTMEVAKGSGQGEDMPRGRPEWEPIMRFWGQVLARGDEGWKGDGEVYEVVKE</sequence>
<evidence type="ECO:0000313" key="4">
    <source>
        <dbReference type="Proteomes" id="UP000279236"/>
    </source>
</evidence>